<sequence length="161" mass="17092">MGALRLLPHRRAAGRRGWVLGTVWRTGLRPLLRTSRPFFGFHVVAALPAGTGSGVNPRPTSTSTPQKKPFLRHGAEGLHLAPAPTPLHWLRPARAAINPGSLTQRLMAAAVAAAMMWGRQTGKSQRGGSVSGGKSARRGVRVTVMLNRTKTPSEKAVASIG</sequence>
<dbReference type="EMBL" id="CP125967">
    <property type="protein sequence ID" value="WWO39299.1"/>
    <property type="molecule type" value="Genomic_DNA"/>
</dbReference>
<proteinExistence type="predicted"/>
<keyword evidence="2" id="KW-1185">Reference proteome</keyword>
<dbReference type="Proteomes" id="UP001379444">
    <property type="component" value="Chromosome"/>
</dbReference>
<name>A0ABZ2GBQ3_9GAMM</name>
<reference evidence="1 2" key="1">
    <citation type="journal article" date="2024" name="Front. Plant Sci.">
        <title>Comprehensive phenomic and genomic studies of the species, Pectobacterium cacticida and proposal for reclassification as Alcorniella cacticida comb. nov.</title>
        <authorList>
            <person name="Jonca J."/>
            <person name="Pirhonen M."/>
            <person name="Waleron M.M."/>
            <person name="Gawor J."/>
            <person name="Mrozik A."/>
            <person name="Smoktunowicz M."/>
            <person name="Waleron K."/>
            <person name="Waleron M."/>
        </authorList>
    </citation>
    <scope>NUCLEOTIDE SEQUENCE [LARGE SCALE GENOMIC DNA]</scope>
    <source>
        <strain evidence="1 2">DPMP6</strain>
    </source>
</reference>
<evidence type="ECO:0000313" key="2">
    <source>
        <dbReference type="Proteomes" id="UP001379444"/>
    </source>
</evidence>
<accession>A0ABZ2GBQ3</accession>
<gene>
    <name evidence="1" type="ORF">QNA12_04635</name>
</gene>
<evidence type="ECO:0000313" key="1">
    <source>
        <dbReference type="EMBL" id="WWO39299.1"/>
    </source>
</evidence>
<dbReference type="RefSeq" id="WP_264496709.1">
    <property type="nucleotide sequence ID" value="NZ_CP109947.1"/>
</dbReference>
<protein>
    <submittedName>
        <fullName evidence="1">Uncharacterized protein</fullName>
    </submittedName>
</protein>
<organism evidence="1 2">
    <name type="scientific">Pectobacterium cacticida</name>
    <dbReference type="NCBI Taxonomy" id="69221"/>
    <lineage>
        <taxon>Bacteria</taxon>
        <taxon>Pseudomonadati</taxon>
        <taxon>Pseudomonadota</taxon>
        <taxon>Gammaproteobacteria</taxon>
        <taxon>Enterobacterales</taxon>
        <taxon>Pectobacteriaceae</taxon>
        <taxon>Pectobacterium</taxon>
    </lineage>
</organism>